<keyword evidence="4" id="KW-0067">ATP-binding</keyword>
<dbReference type="EMBL" id="JAYGJQ010000002">
    <property type="protein sequence ID" value="MEA9357349.1"/>
    <property type="molecule type" value="Genomic_DNA"/>
</dbReference>
<dbReference type="InterPro" id="IPR042099">
    <property type="entry name" value="ANL_N_sf"/>
</dbReference>
<organism evidence="7 8">
    <name type="scientific">Bacteriovorax antarcticus</name>
    <dbReference type="NCBI Taxonomy" id="3088717"/>
    <lineage>
        <taxon>Bacteria</taxon>
        <taxon>Pseudomonadati</taxon>
        <taxon>Bdellovibrionota</taxon>
        <taxon>Bacteriovoracia</taxon>
        <taxon>Bacteriovoracales</taxon>
        <taxon>Bacteriovoracaceae</taxon>
        <taxon>Bacteriovorax</taxon>
    </lineage>
</organism>
<keyword evidence="2" id="KW-0436">Ligase</keyword>
<accession>A0ABU5VWC2</accession>
<gene>
    <name evidence="7" type="ORF">SHI21_14075</name>
</gene>
<name>A0ABU5VWC2_9BACT</name>
<evidence type="ECO:0000256" key="1">
    <source>
        <dbReference type="ARBA" id="ARBA00006432"/>
    </source>
</evidence>
<keyword evidence="3" id="KW-0547">Nucleotide-binding</keyword>
<dbReference type="InterPro" id="IPR020845">
    <property type="entry name" value="AMP-binding_CS"/>
</dbReference>
<reference evidence="7 8" key="1">
    <citation type="submission" date="2023-11" db="EMBL/GenBank/DDBJ databases">
        <title>A Novel Polar Bacteriovorax (B. antarcticus) Isolated from the Biocrust in Antarctica.</title>
        <authorList>
            <person name="Mun W."/>
            <person name="Choi S.Y."/>
            <person name="Mitchell R.J."/>
        </authorList>
    </citation>
    <scope>NUCLEOTIDE SEQUENCE [LARGE SCALE GENOMIC DNA]</scope>
    <source>
        <strain evidence="7 8">PP10</strain>
    </source>
</reference>
<proteinExistence type="inferred from homology"/>
<dbReference type="InterPro" id="IPR045851">
    <property type="entry name" value="AMP-bd_C_sf"/>
</dbReference>
<evidence type="ECO:0000256" key="2">
    <source>
        <dbReference type="ARBA" id="ARBA00022598"/>
    </source>
</evidence>
<dbReference type="SUPFAM" id="SSF56801">
    <property type="entry name" value="Acetyl-CoA synthetase-like"/>
    <property type="match status" value="1"/>
</dbReference>
<dbReference type="Pfam" id="PF00501">
    <property type="entry name" value="AMP-binding"/>
    <property type="match status" value="1"/>
</dbReference>
<dbReference type="RefSeq" id="WP_323577324.1">
    <property type="nucleotide sequence ID" value="NZ_JAYGJQ010000002.1"/>
</dbReference>
<dbReference type="Gene3D" id="3.30.300.30">
    <property type="match status" value="1"/>
</dbReference>
<dbReference type="PANTHER" id="PTHR43605">
    <property type="entry name" value="ACYL-COENZYME A SYNTHETASE"/>
    <property type="match status" value="1"/>
</dbReference>
<dbReference type="PROSITE" id="PS00455">
    <property type="entry name" value="AMP_BINDING"/>
    <property type="match status" value="1"/>
</dbReference>
<dbReference type="PANTHER" id="PTHR43605:SF10">
    <property type="entry name" value="ACYL-COA SYNTHETASE MEDIUM CHAIN FAMILY MEMBER 3"/>
    <property type="match status" value="1"/>
</dbReference>
<evidence type="ECO:0000256" key="4">
    <source>
        <dbReference type="ARBA" id="ARBA00022840"/>
    </source>
</evidence>
<feature type="domain" description="AMP-binding enzyme C-terminal" evidence="6">
    <location>
        <begin position="452"/>
        <end position="529"/>
    </location>
</feature>
<evidence type="ECO:0000259" key="6">
    <source>
        <dbReference type="Pfam" id="PF13193"/>
    </source>
</evidence>
<evidence type="ECO:0000256" key="3">
    <source>
        <dbReference type="ARBA" id="ARBA00022741"/>
    </source>
</evidence>
<dbReference type="InterPro" id="IPR000873">
    <property type="entry name" value="AMP-dep_synth/lig_dom"/>
</dbReference>
<dbReference type="Gene3D" id="3.40.50.12780">
    <property type="entry name" value="N-terminal domain of ligase-like"/>
    <property type="match status" value="1"/>
</dbReference>
<keyword evidence="8" id="KW-1185">Reference proteome</keyword>
<dbReference type="InterPro" id="IPR025110">
    <property type="entry name" value="AMP-bd_C"/>
</dbReference>
<dbReference type="Proteomes" id="UP001302274">
    <property type="component" value="Unassembled WGS sequence"/>
</dbReference>
<comment type="similarity">
    <text evidence="1">Belongs to the ATP-dependent AMP-binding enzyme family.</text>
</comment>
<evidence type="ECO:0000313" key="7">
    <source>
        <dbReference type="EMBL" id="MEA9357349.1"/>
    </source>
</evidence>
<protein>
    <submittedName>
        <fullName evidence="7">AMP-binding protein</fullName>
    </submittedName>
</protein>
<feature type="domain" description="AMP-dependent synthetase/ligase" evidence="5">
    <location>
        <begin position="52"/>
        <end position="401"/>
    </location>
</feature>
<sequence length="565" mass="63970">MSQSNTQKFREARDYLLKNRLDYNKVIKEFKWPAFDDFNWARDWFDVYAGETNKTALWIKRDGESDSKLTYAELSERSNKLSSYLQKIGVQKGDRIIVLLPNIVATWEMTLAAIKIGAVLVPTSVLATKGEITDRISRCHAKFLVTEASCMDKISDEFVITKILVGPPVRGWLSYEDAYSEKNNYNIITTKATDPLLLYFTSGTTSKAKLVQHTHQSYPVGHFSSMYWIGIQENDIHQNISSPGWAKHAWSSFFAPFNAGATNFVHDYARFDAKTTINYLSECKVNTLCAPPTVWRMLILEELGKVPSALREAASAGEPLNPEVIEEIQAAWGITIRDGYGQSETTAQIGNTPGQFIKLGSMGRPLPGYSIALLDADYNEVKDGEVAIRLAANPIALMDGYMDDMEKTKEVMRNGYYRTGDEATMDKDGYIFFVGRGDDVFKSSDYRISPFELESVLIEHPYVAEAAVVPSPDDLRTNLPKAFIALVPGVEMTKEVAEEILLYAKEHLPPYKRIRKVEFTVLPKTISGKIRRVELRNLEKDRIKQGLRGENEYFLSDFTRREIKE</sequence>
<dbReference type="Pfam" id="PF13193">
    <property type="entry name" value="AMP-binding_C"/>
    <property type="match status" value="1"/>
</dbReference>
<evidence type="ECO:0000313" key="8">
    <source>
        <dbReference type="Proteomes" id="UP001302274"/>
    </source>
</evidence>
<evidence type="ECO:0000259" key="5">
    <source>
        <dbReference type="Pfam" id="PF00501"/>
    </source>
</evidence>
<comment type="caution">
    <text evidence="7">The sequence shown here is derived from an EMBL/GenBank/DDBJ whole genome shotgun (WGS) entry which is preliminary data.</text>
</comment>
<dbReference type="InterPro" id="IPR051087">
    <property type="entry name" value="Mitochondrial_ACSM"/>
</dbReference>